<evidence type="ECO:0000313" key="2">
    <source>
        <dbReference type="Proteomes" id="UP000789901"/>
    </source>
</evidence>
<sequence>AGALDYGNCELKNIINLFIEIFVQENTIDAQLKVKEKEPSFTTTESLKEIKKKRKRKDKKLEEKLVKIEQLAKLEQGMELPILQEESLTSKESNVIKDKEISQESGKELEPIFETIQEMVDNRNKTCKRIFQNPYMNNGLASIVLKEKTQELDIDKIKNLLLNITSRLNSIERSQMSRHNINRLKTNQQKFEILGQWLDDKVFDIFAVTETNLNRKEGFFVEKKVENFKFFWSDTSINKRKAAVEKNRKHYKIGYLYDQATTENWKDFRSVLDKRLQKEKAKLNKLSCTNISKNGKENYRVQLINQTWDVIKSSIIEAANRKMKERNIIFGSNFISDKKPYSITRLLDIWLNSRLNKKQLFLKAKKIVQQTVQTLR</sequence>
<name>A0ABN7V2J2_GIGMA</name>
<organism evidence="1 2">
    <name type="scientific">Gigaspora margarita</name>
    <dbReference type="NCBI Taxonomy" id="4874"/>
    <lineage>
        <taxon>Eukaryota</taxon>
        <taxon>Fungi</taxon>
        <taxon>Fungi incertae sedis</taxon>
        <taxon>Mucoromycota</taxon>
        <taxon>Glomeromycotina</taxon>
        <taxon>Glomeromycetes</taxon>
        <taxon>Diversisporales</taxon>
        <taxon>Gigasporaceae</taxon>
        <taxon>Gigaspora</taxon>
    </lineage>
</organism>
<dbReference type="EMBL" id="CAJVQB010008204">
    <property type="protein sequence ID" value="CAG8715534.1"/>
    <property type="molecule type" value="Genomic_DNA"/>
</dbReference>
<accession>A0ABN7V2J2</accession>
<evidence type="ECO:0000313" key="1">
    <source>
        <dbReference type="EMBL" id="CAG8715534.1"/>
    </source>
</evidence>
<reference evidence="1 2" key="1">
    <citation type="submission" date="2021-06" db="EMBL/GenBank/DDBJ databases">
        <authorList>
            <person name="Kallberg Y."/>
            <person name="Tangrot J."/>
            <person name="Rosling A."/>
        </authorList>
    </citation>
    <scope>NUCLEOTIDE SEQUENCE [LARGE SCALE GENOMIC DNA]</scope>
    <source>
        <strain evidence="1 2">120-4 pot B 10/14</strain>
    </source>
</reference>
<comment type="caution">
    <text evidence="1">The sequence shown here is derived from an EMBL/GenBank/DDBJ whole genome shotgun (WGS) entry which is preliminary data.</text>
</comment>
<gene>
    <name evidence="1" type="ORF">GMARGA_LOCUS13084</name>
</gene>
<protein>
    <submittedName>
        <fullName evidence="1">24793_t:CDS:1</fullName>
    </submittedName>
</protein>
<feature type="non-terminal residue" evidence="1">
    <location>
        <position position="1"/>
    </location>
</feature>
<keyword evidence="2" id="KW-1185">Reference proteome</keyword>
<dbReference type="Proteomes" id="UP000789901">
    <property type="component" value="Unassembled WGS sequence"/>
</dbReference>
<proteinExistence type="predicted"/>